<evidence type="ECO:0000256" key="8">
    <source>
        <dbReference type="ARBA" id="ARBA00023303"/>
    </source>
</evidence>
<dbReference type="GO" id="GO:0016020">
    <property type="term" value="C:membrane"/>
    <property type="evidence" value="ECO:0007669"/>
    <property type="project" value="UniProtKB-SubCell"/>
</dbReference>
<evidence type="ECO:0000256" key="5">
    <source>
        <dbReference type="ARBA" id="ARBA00022989"/>
    </source>
</evidence>
<dbReference type="InterPro" id="IPR037673">
    <property type="entry name" value="MSC/AndL"/>
</dbReference>
<gene>
    <name evidence="10" type="ORF">Sv326_0330</name>
</gene>
<dbReference type="InterPro" id="IPR001185">
    <property type="entry name" value="MS_channel"/>
</dbReference>
<keyword evidence="6" id="KW-0406">Ion transport</keyword>
<sequence length="101" mass="11206">MGMIQEFKEFLQEYHVMPLAIAFIMGSAVVVLVQSLVSDIIMPVVTPLIPGGDYKTATFALGPILIKWGSFMSALINFIIIAFVIFMLAKIVLKEEKVTKK</sequence>
<dbReference type="SUPFAM" id="SSF81330">
    <property type="entry name" value="Gated mechanosensitive channel"/>
    <property type="match status" value="1"/>
</dbReference>
<proteinExistence type="predicted"/>
<dbReference type="InterPro" id="IPR036019">
    <property type="entry name" value="MscL_channel"/>
</dbReference>
<keyword evidence="4 9" id="KW-0812">Transmembrane</keyword>
<evidence type="ECO:0000256" key="4">
    <source>
        <dbReference type="ARBA" id="ARBA00022692"/>
    </source>
</evidence>
<feature type="transmembrane region" description="Helical" evidence="9">
    <location>
        <begin position="21"/>
        <end position="45"/>
    </location>
</feature>
<keyword evidence="8" id="KW-0407">Ion channel</keyword>
<accession>A0A7D5XBN5</accession>
<dbReference type="EMBL" id="CP058998">
    <property type="protein sequence ID" value="QLJ52505.1"/>
    <property type="molecule type" value="Genomic_DNA"/>
</dbReference>
<name>A0A7D5XBN5_FERL1</name>
<keyword evidence="7 9" id="KW-0472">Membrane</keyword>
<evidence type="ECO:0000256" key="3">
    <source>
        <dbReference type="ARBA" id="ARBA00022475"/>
    </source>
</evidence>
<evidence type="ECO:0000256" key="7">
    <source>
        <dbReference type="ARBA" id="ARBA00023136"/>
    </source>
</evidence>
<organism evidence="10 11">
    <name type="scientific">Fermentimicrarchaeum limneticum</name>
    <dbReference type="NCBI Taxonomy" id="2795018"/>
    <lineage>
        <taxon>Archaea</taxon>
        <taxon>Candidatus Micrarchaeota</taxon>
        <taxon>Candidatus Fermentimicrarchaeales</taxon>
        <taxon>Candidatus Fermentimicrarchaeaceae</taxon>
        <taxon>Candidatus Fermentimicrarchaeum</taxon>
    </lineage>
</organism>
<dbReference type="GO" id="GO:0008381">
    <property type="term" value="F:mechanosensitive monoatomic ion channel activity"/>
    <property type="evidence" value="ECO:0007669"/>
    <property type="project" value="InterPro"/>
</dbReference>
<keyword evidence="3" id="KW-1003">Cell membrane</keyword>
<evidence type="ECO:0000313" key="11">
    <source>
        <dbReference type="Proteomes" id="UP000510821"/>
    </source>
</evidence>
<protein>
    <submittedName>
        <fullName evidence="10">Large-conductance mechanosensitive channel</fullName>
    </submittedName>
</protein>
<dbReference type="AlphaFoldDB" id="A0A7D5XBN5"/>
<dbReference type="KEGG" id="flt:Sv326_0330"/>
<feature type="transmembrane region" description="Helical" evidence="9">
    <location>
        <begin position="65"/>
        <end position="93"/>
    </location>
</feature>
<dbReference type="PANTHER" id="PTHR30266">
    <property type="entry name" value="MECHANOSENSITIVE CHANNEL MSCL"/>
    <property type="match status" value="1"/>
</dbReference>
<keyword evidence="5 9" id="KW-1133">Transmembrane helix</keyword>
<evidence type="ECO:0000256" key="2">
    <source>
        <dbReference type="ARBA" id="ARBA00022448"/>
    </source>
</evidence>
<dbReference type="Gene3D" id="1.10.1200.120">
    <property type="entry name" value="Large-conductance mechanosensitive channel, MscL, domain 1"/>
    <property type="match status" value="1"/>
</dbReference>
<evidence type="ECO:0000313" key="10">
    <source>
        <dbReference type="EMBL" id="QLJ52505.1"/>
    </source>
</evidence>
<keyword evidence="2" id="KW-0813">Transport</keyword>
<reference evidence="11" key="1">
    <citation type="submission" date="2020-07" db="EMBL/GenBank/DDBJ databases">
        <title>Metabolic diversity and evolutionary history of the archaeal phylum ###Micrarchaeota### uncovered from a freshwater lake metagenome.</title>
        <authorList>
            <person name="Kadnikov V.V."/>
            <person name="Savvichev A.S."/>
            <person name="Mardanov A.V."/>
            <person name="Beletsky A.V."/>
            <person name="Chupakov A.V."/>
            <person name="Kokryatskaya N.M."/>
            <person name="Pimenov N.V."/>
            <person name="Ravin N.V."/>
        </authorList>
    </citation>
    <scope>NUCLEOTIDE SEQUENCE [LARGE SCALE GENOMIC DNA]</scope>
</reference>
<dbReference type="NCBIfam" id="TIGR00220">
    <property type="entry name" value="mscL"/>
    <property type="match status" value="1"/>
</dbReference>
<evidence type="ECO:0000256" key="9">
    <source>
        <dbReference type="SAM" id="Phobius"/>
    </source>
</evidence>
<evidence type="ECO:0000256" key="6">
    <source>
        <dbReference type="ARBA" id="ARBA00023065"/>
    </source>
</evidence>
<dbReference type="Proteomes" id="UP000510821">
    <property type="component" value="Chromosome"/>
</dbReference>
<evidence type="ECO:0000256" key="1">
    <source>
        <dbReference type="ARBA" id="ARBA00004141"/>
    </source>
</evidence>
<dbReference type="PANTHER" id="PTHR30266:SF2">
    <property type="entry name" value="LARGE-CONDUCTANCE MECHANOSENSITIVE CHANNEL"/>
    <property type="match status" value="1"/>
</dbReference>
<dbReference type="Pfam" id="PF01741">
    <property type="entry name" value="MscL"/>
    <property type="match status" value="1"/>
</dbReference>
<comment type="subcellular location">
    <subcellularLocation>
        <location evidence="1">Membrane</location>
        <topology evidence="1">Multi-pass membrane protein</topology>
    </subcellularLocation>
</comment>